<dbReference type="RefSeq" id="WP_051190535.1">
    <property type="nucleotide sequence ID" value="NZ_CAAAJG010000013.1"/>
</dbReference>
<keyword evidence="2" id="KW-0812">Transmembrane</keyword>
<feature type="transmembrane region" description="Helical" evidence="2">
    <location>
        <begin position="107"/>
        <end position="128"/>
    </location>
</feature>
<dbReference type="Proteomes" id="UP000054985">
    <property type="component" value="Unassembled WGS sequence"/>
</dbReference>
<organism evidence="4 6">
    <name type="scientific">Legionella moravica</name>
    <dbReference type="NCBI Taxonomy" id="39962"/>
    <lineage>
        <taxon>Bacteria</taxon>
        <taxon>Pseudomonadati</taxon>
        <taxon>Pseudomonadota</taxon>
        <taxon>Gammaproteobacteria</taxon>
        <taxon>Legionellales</taxon>
        <taxon>Legionellaceae</taxon>
        <taxon>Legionella</taxon>
    </lineage>
</organism>
<evidence type="ECO:0000256" key="1">
    <source>
        <dbReference type="SAM" id="MobiDB-lite"/>
    </source>
</evidence>
<dbReference type="EMBL" id="UGOG01000001">
    <property type="protein sequence ID" value="STX64077.1"/>
    <property type="molecule type" value="Genomic_DNA"/>
</dbReference>
<protein>
    <recommendedName>
        <fullName evidence="7">Transmembrane protein</fullName>
    </recommendedName>
</protein>
<evidence type="ECO:0000256" key="2">
    <source>
        <dbReference type="SAM" id="Phobius"/>
    </source>
</evidence>
<feature type="transmembrane region" description="Helical" evidence="2">
    <location>
        <begin position="79"/>
        <end position="101"/>
    </location>
</feature>
<reference evidence="3 5" key="1">
    <citation type="submission" date="2015-11" db="EMBL/GenBank/DDBJ databases">
        <title>Genomic analysis of 38 Legionella species identifies large and diverse effector repertoires.</title>
        <authorList>
            <person name="Burstein D."/>
            <person name="Amaro F."/>
            <person name="Zusman T."/>
            <person name="Lifshitz Z."/>
            <person name="Cohen O."/>
            <person name="Gilbert J.A."/>
            <person name="Pupko T."/>
            <person name="Shuman H.A."/>
            <person name="Segal G."/>
        </authorList>
    </citation>
    <scope>NUCLEOTIDE SEQUENCE [LARGE SCALE GENOMIC DNA]</scope>
    <source>
        <strain evidence="3 5">ATCC 43877</strain>
    </source>
</reference>
<keyword evidence="5" id="KW-1185">Reference proteome</keyword>
<feature type="region of interest" description="Disordered" evidence="1">
    <location>
        <begin position="229"/>
        <end position="252"/>
    </location>
</feature>
<keyword evidence="2" id="KW-1133">Transmembrane helix</keyword>
<evidence type="ECO:0000313" key="5">
    <source>
        <dbReference type="Proteomes" id="UP000054985"/>
    </source>
</evidence>
<evidence type="ECO:0000313" key="4">
    <source>
        <dbReference type="EMBL" id="STX64077.1"/>
    </source>
</evidence>
<dbReference type="AlphaFoldDB" id="A0A378K169"/>
<gene>
    <name evidence="3" type="ORF">Lmor_1756</name>
    <name evidence="4" type="ORF">NCTC12239_03038</name>
</gene>
<dbReference type="OrthoDB" id="5654363at2"/>
<dbReference type="EMBL" id="LNYN01000020">
    <property type="protein sequence ID" value="KTD34359.1"/>
    <property type="molecule type" value="Genomic_DNA"/>
</dbReference>
<sequence>MTFKDIATGVFYLPARTFSGMTNLLLGSTYIDADGEEAIRPGLFSVIVDVSKMVGNFILDATKAVARGISAFIGNHQKAIAVAFWASLVTAGLAVLSVAFWPAALSAVANFAIGGVSIASLVGAGYVAQLCAIGGLATAATSAVVYVSAAVINTITGIRDFFFKPKGSNGFQDNSAYQGLGDVDSISTKNNPMSSLMSTQTNADSSLLKLDSSDEAPIFTPAIFAKETSSAQPTEPLNGEHTVENPSNAAGC</sequence>
<accession>A0A378K169</accession>
<feature type="transmembrane region" description="Helical" evidence="2">
    <location>
        <begin position="135"/>
        <end position="155"/>
    </location>
</feature>
<name>A0A378K169_9GAMM</name>
<evidence type="ECO:0000313" key="3">
    <source>
        <dbReference type="EMBL" id="KTD34359.1"/>
    </source>
</evidence>
<evidence type="ECO:0008006" key="7">
    <source>
        <dbReference type="Google" id="ProtNLM"/>
    </source>
</evidence>
<evidence type="ECO:0000313" key="6">
    <source>
        <dbReference type="Proteomes" id="UP000254040"/>
    </source>
</evidence>
<keyword evidence="2" id="KW-0472">Membrane</keyword>
<dbReference type="Proteomes" id="UP000254040">
    <property type="component" value="Unassembled WGS sequence"/>
</dbReference>
<proteinExistence type="predicted"/>
<reference evidence="4 6" key="2">
    <citation type="submission" date="2018-06" db="EMBL/GenBank/DDBJ databases">
        <authorList>
            <consortium name="Pathogen Informatics"/>
            <person name="Doyle S."/>
        </authorList>
    </citation>
    <scope>NUCLEOTIDE SEQUENCE [LARGE SCALE GENOMIC DNA]</scope>
    <source>
        <strain evidence="4 6">NCTC12239</strain>
    </source>
</reference>